<dbReference type="InterPro" id="IPR005618">
    <property type="entry name" value="OMPW"/>
</dbReference>
<dbReference type="PANTHER" id="PTHR36920">
    <property type="match status" value="1"/>
</dbReference>
<feature type="chain" id="PRO_5012375307" evidence="2">
    <location>
        <begin position="19"/>
        <end position="200"/>
    </location>
</feature>
<sequence>MKTIIATLAMTTALAGLAAPLAAQSQGDWTLGLGLGYVVPKDDNASVGTSTIDVGDSLRPTLTVEYFFRDNIGIELLAAWPFDHDIEIDGTKIGSTQQLPPTLSVNYHFPTQTAFKPFVGIGVNYTTFWDTESSLGDLDLDDSWGVALHAGADYQLTEAGALRVDVRWMDIDTDATLNGAPLAGVDIDPWVFGVSYVHRF</sequence>
<gene>
    <name evidence="3" type="ORF">ATO3_04595</name>
</gene>
<dbReference type="RefSeq" id="WP_088648588.1">
    <property type="nucleotide sequence ID" value="NZ_AQQR01000001.1"/>
</dbReference>
<comment type="similarity">
    <text evidence="1">Belongs to the OmpW/AlkL family.</text>
</comment>
<evidence type="ECO:0000313" key="4">
    <source>
        <dbReference type="Proteomes" id="UP000215377"/>
    </source>
</evidence>
<dbReference type="Gene3D" id="2.40.160.20">
    <property type="match status" value="1"/>
</dbReference>
<dbReference type="SUPFAM" id="SSF56925">
    <property type="entry name" value="OMPA-like"/>
    <property type="match status" value="1"/>
</dbReference>
<evidence type="ECO:0000256" key="2">
    <source>
        <dbReference type="SAM" id="SignalP"/>
    </source>
</evidence>
<dbReference type="GO" id="GO:0019867">
    <property type="term" value="C:outer membrane"/>
    <property type="evidence" value="ECO:0007669"/>
    <property type="project" value="InterPro"/>
</dbReference>
<proteinExistence type="inferred from homology"/>
<dbReference type="InterPro" id="IPR011250">
    <property type="entry name" value="OMP/PagP_B-barrel"/>
</dbReference>
<dbReference type="Proteomes" id="UP000215377">
    <property type="component" value="Unassembled WGS sequence"/>
</dbReference>
<evidence type="ECO:0000256" key="1">
    <source>
        <dbReference type="ARBA" id="ARBA00009330"/>
    </source>
</evidence>
<keyword evidence="4" id="KW-1185">Reference proteome</keyword>
<keyword evidence="2" id="KW-0732">Signal</keyword>
<name>A0A225NSJ7_9RHOB</name>
<dbReference type="OrthoDB" id="9807574at2"/>
<dbReference type="EMBL" id="AQQR01000001">
    <property type="protein sequence ID" value="OWU77914.1"/>
    <property type="molecule type" value="Genomic_DNA"/>
</dbReference>
<evidence type="ECO:0000313" key="3">
    <source>
        <dbReference type="EMBL" id="OWU77914.1"/>
    </source>
</evidence>
<reference evidence="3 4" key="1">
    <citation type="submission" date="2013-04" db="EMBL/GenBank/DDBJ databases">
        <title>Oceanicola sp. 22II1-22F33 Genome Sequencing.</title>
        <authorList>
            <person name="Lai Q."/>
            <person name="Li G."/>
            <person name="Shao Z."/>
        </authorList>
    </citation>
    <scope>NUCLEOTIDE SEQUENCE [LARGE SCALE GENOMIC DNA]</scope>
    <source>
        <strain evidence="3 4">22II1-22F33</strain>
    </source>
</reference>
<dbReference type="AlphaFoldDB" id="A0A225NSJ7"/>
<dbReference type="GO" id="GO:0055085">
    <property type="term" value="P:transmembrane transport"/>
    <property type="evidence" value="ECO:0007669"/>
    <property type="project" value="TreeGrafter"/>
</dbReference>
<protein>
    <submittedName>
        <fullName evidence="3">Membrane protein</fullName>
    </submittedName>
</protein>
<comment type="caution">
    <text evidence="3">The sequence shown here is derived from an EMBL/GenBank/DDBJ whole genome shotgun (WGS) entry which is preliminary data.</text>
</comment>
<organism evidence="3 4">
    <name type="scientific">Marinibacterium profundimaris</name>
    <dbReference type="NCBI Taxonomy" id="1679460"/>
    <lineage>
        <taxon>Bacteria</taxon>
        <taxon>Pseudomonadati</taxon>
        <taxon>Pseudomonadota</taxon>
        <taxon>Alphaproteobacteria</taxon>
        <taxon>Rhodobacterales</taxon>
        <taxon>Paracoccaceae</taxon>
        <taxon>Marinibacterium</taxon>
    </lineage>
</organism>
<dbReference type="PANTHER" id="PTHR36920:SF1">
    <property type="entry name" value="OUTER MEMBRANE PROTEIN W"/>
    <property type="match status" value="1"/>
</dbReference>
<accession>A0A225NSJ7</accession>
<dbReference type="Pfam" id="PF03922">
    <property type="entry name" value="OmpW"/>
    <property type="match status" value="1"/>
</dbReference>
<feature type="signal peptide" evidence="2">
    <location>
        <begin position="1"/>
        <end position="18"/>
    </location>
</feature>